<comment type="caution">
    <text evidence="8">The sequence shown here is derived from an EMBL/GenBank/DDBJ whole genome shotgun (WGS) entry which is preliminary data.</text>
</comment>
<keyword evidence="4 7" id="KW-0808">Transferase</keyword>
<keyword evidence="5 7" id="KW-0548">Nucleotidyltransferase</keyword>
<evidence type="ECO:0000256" key="5">
    <source>
        <dbReference type="ARBA" id="ARBA00022695"/>
    </source>
</evidence>
<sequence length="210" mass="23313">MGASDKKQFISIQGKPVLFRSAQLFTQIPQIKEIVVVTNEEDIVRTEQMLADIAPLRVIAGGAERQQSVWYGLKVLKNVEFVLIHDAARPFPSRKLIEKIMASAREEGGAVPAVPVKDTIKIVNGEGVVESTPPRQSLWAAQTPQAFRLSTILTAHQQAQDKGFVGTDDSMLMEWQGHRVVLVEGEYTNIKLTTPEDLKLGETILEQRRG</sequence>
<dbReference type="EMBL" id="MCHY01000009">
    <property type="protein sequence ID" value="RKD23209.1"/>
    <property type="molecule type" value="Genomic_DNA"/>
</dbReference>
<dbReference type="GO" id="GO:0019288">
    <property type="term" value="P:isopentenyl diphosphate biosynthetic process, methylerythritol 4-phosphate pathway"/>
    <property type="evidence" value="ECO:0007669"/>
    <property type="project" value="UniProtKB-UniRule"/>
</dbReference>
<dbReference type="SUPFAM" id="SSF53448">
    <property type="entry name" value="Nucleotide-diphospho-sugar transferases"/>
    <property type="match status" value="1"/>
</dbReference>
<evidence type="ECO:0000313" key="8">
    <source>
        <dbReference type="EMBL" id="RKD23209.1"/>
    </source>
</evidence>
<keyword evidence="6 7" id="KW-0414">Isoprene biosynthesis</keyword>
<proteinExistence type="inferred from homology"/>
<protein>
    <recommendedName>
        <fullName evidence="7">2-C-methyl-D-erythritol 4-phosphate cytidylyltransferase</fullName>
        <ecNumber evidence="7">2.7.7.60</ecNumber>
    </recommendedName>
    <alternativeName>
        <fullName evidence="7">4-diphosphocytidyl-2C-methyl-D-erythritol synthase</fullName>
    </alternativeName>
    <alternativeName>
        <fullName evidence="7">MEP cytidylyltransferase</fullName>
        <shortName evidence="7">MCT</shortName>
    </alternativeName>
</protein>
<evidence type="ECO:0000256" key="2">
    <source>
        <dbReference type="ARBA" id="ARBA00004787"/>
    </source>
</evidence>
<dbReference type="HAMAP" id="MF_00108">
    <property type="entry name" value="IspD"/>
    <property type="match status" value="1"/>
</dbReference>
<reference evidence="8 9" key="1">
    <citation type="submission" date="2016-08" db="EMBL/GenBank/DDBJ databases">
        <title>Novel Firmicute Genomes.</title>
        <authorList>
            <person name="Poppleton D.I."/>
            <person name="Gribaldo S."/>
        </authorList>
    </citation>
    <scope>NUCLEOTIDE SEQUENCE [LARGE SCALE GENOMIC DNA]</scope>
    <source>
        <strain evidence="8 9">RAOx-1</strain>
    </source>
</reference>
<gene>
    <name evidence="7" type="primary">ispD</name>
    <name evidence="8" type="ORF">BEP19_10960</name>
</gene>
<comment type="function">
    <text evidence="7">Catalyzes the formation of 4-diphosphocytidyl-2-C-methyl-D-erythritol from CTP and 2-C-methyl-D-erythritol 4-phosphate (MEP).</text>
</comment>
<dbReference type="PANTHER" id="PTHR32125:SF4">
    <property type="entry name" value="2-C-METHYL-D-ERYTHRITOL 4-PHOSPHATE CYTIDYLYLTRANSFERASE, CHLOROPLASTIC"/>
    <property type="match status" value="1"/>
</dbReference>
<dbReference type="InterPro" id="IPR050088">
    <property type="entry name" value="IspD/TarI_cytidylyltransf_bact"/>
</dbReference>
<comment type="catalytic activity">
    <reaction evidence="1 7">
        <text>2-C-methyl-D-erythritol 4-phosphate + CTP + H(+) = 4-CDP-2-C-methyl-D-erythritol + diphosphate</text>
        <dbReference type="Rhea" id="RHEA:13429"/>
        <dbReference type="ChEBI" id="CHEBI:15378"/>
        <dbReference type="ChEBI" id="CHEBI:33019"/>
        <dbReference type="ChEBI" id="CHEBI:37563"/>
        <dbReference type="ChEBI" id="CHEBI:57823"/>
        <dbReference type="ChEBI" id="CHEBI:58262"/>
        <dbReference type="EC" id="2.7.7.60"/>
    </reaction>
</comment>
<dbReference type="NCBIfam" id="TIGR00453">
    <property type="entry name" value="ispD"/>
    <property type="match status" value="1"/>
</dbReference>
<keyword evidence="9" id="KW-1185">Reference proteome</keyword>
<comment type="similarity">
    <text evidence="3 7">Belongs to the IspD/TarI cytidylyltransferase family. IspD subfamily.</text>
</comment>
<dbReference type="InterPro" id="IPR034683">
    <property type="entry name" value="IspD/TarI"/>
</dbReference>
<dbReference type="CDD" id="cd02516">
    <property type="entry name" value="CDP-ME_synthetase"/>
    <property type="match status" value="1"/>
</dbReference>
<evidence type="ECO:0000256" key="7">
    <source>
        <dbReference type="HAMAP-Rule" id="MF_00108"/>
    </source>
</evidence>
<feature type="site" description="Positions MEP for the nucleophilic attack" evidence="7">
    <location>
        <position position="135"/>
    </location>
</feature>
<dbReference type="PROSITE" id="PS01295">
    <property type="entry name" value="ISPD"/>
    <property type="match status" value="1"/>
</dbReference>
<dbReference type="InterPro" id="IPR001228">
    <property type="entry name" value="IspD"/>
</dbReference>
<feature type="site" description="Positions MEP for the nucleophilic attack" evidence="7">
    <location>
        <position position="191"/>
    </location>
</feature>
<feature type="site" description="Transition state stabilizer" evidence="7">
    <location>
        <position position="7"/>
    </location>
</feature>
<accession>A0A419SHE9</accession>
<dbReference type="Gene3D" id="3.90.550.10">
    <property type="entry name" value="Spore Coat Polysaccharide Biosynthesis Protein SpsA, Chain A"/>
    <property type="match status" value="1"/>
</dbReference>
<evidence type="ECO:0000313" key="9">
    <source>
        <dbReference type="Proteomes" id="UP000284219"/>
    </source>
</evidence>
<evidence type="ECO:0000256" key="4">
    <source>
        <dbReference type="ARBA" id="ARBA00022679"/>
    </source>
</evidence>
<dbReference type="FunFam" id="3.90.550.10:FF:000003">
    <property type="entry name" value="2-C-methyl-D-erythritol 4-phosphate cytidylyltransferase"/>
    <property type="match status" value="1"/>
</dbReference>
<evidence type="ECO:0000256" key="6">
    <source>
        <dbReference type="ARBA" id="ARBA00023229"/>
    </source>
</evidence>
<dbReference type="InterPro" id="IPR018294">
    <property type="entry name" value="ISPD_synthase_CS"/>
</dbReference>
<comment type="pathway">
    <text evidence="2 7">Isoprenoid biosynthesis; isopentenyl diphosphate biosynthesis via DXP pathway; isopentenyl diphosphate from 1-deoxy-D-xylulose 5-phosphate: step 2/6.</text>
</comment>
<dbReference type="InterPro" id="IPR029044">
    <property type="entry name" value="Nucleotide-diphossugar_trans"/>
</dbReference>
<dbReference type="EC" id="2.7.7.60" evidence="7"/>
<organism evidence="8 9">
    <name type="scientific">Ammoniphilus oxalaticus</name>
    <dbReference type="NCBI Taxonomy" id="66863"/>
    <lineage>
        <taxon>Bacteria</taxon>
        <taxon>Bacillati</taxon>
        <taxon>Bacillota</taxon>
        <taxon>Bacilli</taxon>
        <taxon>Bacillales</taxon>
        <taxon>Paenibacillaceae</taxon>
        <taxon>Aneurinibacillus group</taxon>
        <taxon>Ammoniphilus</taxon>
    </lineage>
</organism>
<dbReference type="UniPathway" id="UPA00056">
    <property type="reaction ID" value="UER00093"/>
</dbReference>
<dbReference type="GO" id="GO:0050518">
    <property type="term" value="F:2-C-methyl-D-erythritol 4-phosphate cytidylyltransferase activity"/>
    <property type="evidence" value="ECO:0007669"/>
    <property type="project" value="UniProtKB-UniRule"/>
</dbReference>
<name>A0A419SHE9_9BACL</name>
<dbReference type="Proteomes" id="UP000284219">
    <property type="component" value="Unassembled WGS sequence"/>
</dbReference>
<dbReference type="Pfam" id="PF01128">
    <property type="entry name" value="IspD"/>
    <property type="match status" value="1"/>
</dbReference>
<dbReference type="AlphaFoldDB" id="A0A419SHE9"/>
<dbReference type="PANTHER" id="PTHR32125">
    <property type="entry name" value="2-C-METHYL-D-ERYTHRITOL 4-PHOSPHATE CYTIDYLYLTRANSFERASE, CHLOROPLASTIC"/>
    <property type="match status" value="1"/>
</dbReference>
<evidence type="ECO:0000256" key="3">
    <source>
        <dbReference type="ARBA" id="ARBA00009789"/>
    </source>
</evidence>
<evidence type="ECO:0000256" key="1">
    <source>
        <dbReference type="ARBA" id="ARBA00001282"/>
    </source>
</evidence>
<comment type="caution">
    <text evidence="7">Lacks conserved residue(s) required for the propagation of feature annotation.</text>
</comment>